<sequence>QHQAKEGELLDDILVRKRAQSTFMKLNNKTTQCSLRFLAYNIRCHQHFPSHSILLRHHSHIQGYYRCQITSYHRHQILCIVLKVNQCHTIIHIYQTMEAQVAIVKDIRESMLEDIYMTWDLLRRLQLFIRPGTSYLAKVYPQISCLGTHTIVKCCTLCEWILNGL</sequence>
<accession>A0A8S0VLT5</accession>
<gene>
    <name evidence="1" type="ORF">OLEA9_A045612</name>
</gene>
<dbReference type="Proteomes" id="UP000594638">
    <property type="component" value="Unassembled WGS sequence"/>
</dbReference>
<organism evidence="1 2">
    <name type="scientific">Olea europaea subsp. europaea</name>
    <dbReference type="NCBI Taxonomy" id="158383"/>
    <lineage>
        <taxon>Eukaryota</taxon>
        <taxon>Viridiplantae</taxon>
        <taxon>Streptophyta</taxon>
        <taxon>Embryophyta</taxon>
        <taxon>Tracheophyta</taxon>
        <taxon>Spermatophyta</taxon>
        <taxon>Magnoliopsida</taxon>
        <taxon>eudicotyledons</taxon>
        <taxon>Gunneridae</taxon>
        <taxon>Pentapetalae</taxon>
        <taxon>asterids</taxon>
        <taxon>lamiids</taxon>
        <taxon>Lamiales</taxon>
        <taxon>Oleaceae</taxon>
        <taxon>Oleeae</taxon>
        <taxon>Olea</taxon>
    </lineage>
</organism>
<feature type="non-terminal residue" evidence="1">
    <location>
        <position position="1"/>
    </location>
</feature>
<comment type="caution">
    <text evidence="1">The sequence shown here is derived from an EMBL/GenBank/DDBJ whole genome shotgun (WGS) entry which is preliminary data.</text>
</comment>
<name>A0A8S0VLT5_OLEEU</name>
<dbReference type="Gramene" id="OE9A045612T1">
    <property type="protein sequence ID" value="OE9A045612C1"/>
    <property type="gene ID" value="OE9A045612"/>
</dbReference>
<evidence type="ECO:0000313" key="2">
    <source>
        <dbReference type="Proteomes" id="UP000594638"/>
    </source>
</evidence>
<reference evidence="1 2" key="1">
    <citation type="submission" date="2019-12" db="EMBL/GenBank/DDBJ databases">
        <authorList>
            <person name="Alioto T."/>
            <person name="Alioto T."/>
            <person name="Gomez Garrido J."/>
        </authorList>
    </citation>
    <scope>NUCLEOTIDE SEQUENCE [LARGE SCALE GENOMIC DNA]</scope>
</reference>
<dbReference type="AlphaFoldDB" id="A0A8S0VLT5"/>
<keyword evidence="2" id="KW-1185">Reference proteome</keyword>
<dbReference type="EMBL" id="CACTIH010009416">
    <property type="protein sequence ID" value="CAA3031044.1"/>
    <property type="molecule type" value="Genomic_DNA"/>
</dbReference>
<protein>
    <submittedName>
        <fullName evidence="1">Uncharacterized protein</fullName>
    </submittedName>
</protein>
<evidence type="ECO:0000313" key="1">
    <source>
        <dbReference type="EMBL" id="CAA3031044.1"/>
    </source>
</evidence>
<proteinExistence type="predicted"/>